<evidence type="ECO:0000313" key="4">
    <source>
        <dbReference type="Proteomes" id="UP000309186"/>
    </source>
</evidence>
<dbReference type="Pfam" id="PF00534">
    <property type="entry name" value="Glycos_transf_1"/>
    <property type="match status" value="1"/>
</dbReference>
<protein>
    <submittedName>
        <fullName evidence="3">Colanic acid biosynthesis glycosyltransferase WcaL</fullName>
    </submittedName>
</protein>
<dbReference type="Proteomes" id="UP000309186">
    <property type="component" value="Unassembled WGS sequence"/>
</dbReference>
<comment type="caution">
    <text evidence="3">The sequence shown here is derived from an EMBL/GenBank/DDBJ whole genome shotgun (WGS) entry which is preliminary data.</text>
</comment>
<evidence type="ECO:0000259" key="2">
    <source>
        <dbReference type="Pfam" id="PF13439"/>
    </source>
</evidence>
<dbReference type="Gene3D" id="3.40.50.2000">
    <property type="entry name" value="Glycogen Phosphorylase B"/>
    <property type="match status" value="2"/>
</dbReference>
<reference evidence="3 4" key="1">
    <citation type="submission" date="2018-01" db="EMBL/GenBank/DDBJ databases">
        <title>Co-occurrence of chitin degradation, pigmentation and bioactivity in marine Pseudoalteromonas.</title>
        <authorList>
            <person name="Paulsen S."/>
            <person name="Gram L."/>
            <person name="Machado H."/>
        </authorList>
    </citation>
    <scope>NUCLEOTIDE SEQUENCE [LARGE SCALE GENOMIC DNA]</scope>
    <source>
        <strain evidence="3 4">S3663</strain>
    </source>
</reference>
<dbReference type="AlphaFoldDB" id="A0A5R9Q7B9"/>
<dbReference type="PANTHER" id="PTHR45947">
    <property type="entry name" value="SULFOQUINOVOSYL TRANSFERASE SQD2"/>
    <property type="match status" value="1"/>
</dbReference>
<evidence type="ECO:0000259" key="1">
    <source>
        <dbReference type="Pfam" id="PF00534"/>
    </source>
</evidence>
<dbReference type="InterPro" id="IPR050194">
    <property type="entry name" value="Glycosyltransferase_grp1"/>
</dbReference>
<feature type="domain" description="Glycosyltransferase subfamily 4-like N-terminal" evidence="2">
    <location>
        <begin position="16"/>
        <end position="189"/>
    </location>
</feature>
<dbReference type="EMBL" id="PPSW01000006">
    <property type="protein sequence ID" value="TLX48552.1"/>
    <property type="molecule type" value="Genomic_DNA"/>
</dbReference>
<dbReference type="Pfam" id="PF13439">
    <property type="entry name" value="Glyco_transf_4"/>
    <property type="match status" value="1"/>
</dbReference>
<organism evidence="3 4">
    <name type="scientific">Pseudoalteromonas phenolica</name>
    <dbReference type="NCBI Taxonomy" id="161398"/>
    <lineage>
        <taxon>Bacteria</taxon>
        <taxon>Pseudomonadati</taxon>
        <taxon>Pseudomonadota</taxon>
        <taxon>Gammaproteobacteria</taxon>
        <taxon>Alteromonadales</taxon>
        <taxon>Pseudoalteromonadaceae</taxon>
        <taxon>Pseudoalteromonas</taxon>
    </lineage>
</organism>
<dbReference type="OrthoDB" id="9772485at2"/>
<accession>A0A5R9Q7B9</accession>
<gene>
    <name evidence="3" type="ORF">C1E24_03625</name>
</gene>
<dbReference type="InterPro" id="IPR028098">
    <property type="entry name" value="Glyco_trans_4-like_N"/>
</dbReference>
<dbReference type="PANTHER" id="PTHR45947:SF3">
    <property type="entry name" value="SULFOQUINOVOSYL TRANSFERASE SQD2"/>
    <property type="match status" value="1"/>
</dbReference>
<keyword evidence="3" id="KW-0808">Transferase</keyword>
<name>A0A5R9Q7B9_9GAMM</name>
<dbReference type="RefSeq" id="WP_138478812.1">
    <property type="nucleotide sequence ID" value="NZ_PPSW01000006.1"/>
</dbReference>
<dbReference type="SUPFAM" id="SSF53756">
    <property type="entry name" value="UDP-Glycosyltransferase/glycogen phosphorylase"/>
    <property type="match status" value="1"/>
</dbReference>
<evidence type="ECO:0000313" key="3">
    <source>
        <dbReference type="EMBL" id="TLX48552.1"/>
    </source>
</evidence>
<dbReference type="GO" id="GO:0016757">
    <property type="term" value="F:glycosyltransferase activity"/>
    <property type="evidence" value="ECO:0007669"/>
    <property type="project" value="InterPro"/>
</dbReference>
<feature type="domain" description="Glycosyl transferase family 1" evidence="1">
    <location>
        <begin position="191"/>
        <end position="361"/>
    </location>
</feature>
<sequence>MKHIAIMVPSFPVPSETFVITEIKALQKAGHKVSVITFEQCENDIELPCEVHVLKKTQLIDTVFNLIELPFTLIVKGIKASVRQSAISTTSLLFFATKAAQIIKVNQIEHMHCHFMHNSLAYGVVAARLSNISVSSIGHGHDIYVNSADLEAKVHECDFCVAVCEDMLKLLHRFSPTKAKLLHCGVDTEIFQPDTLQANKEVKLLFVGRLVEKKGLSYAISALANLPVEIRPKLDIVGDGPLRSALEYQVDEMGLNDYIQFLGAKKPQDIRNMTKHYDGFLAPFCIAENGDKDTGPVVLKEAMAMSLPVITCDVMGCAEIVDDSVGYLVESRNIKALTRAINQYVHLSKEQRAKMRLAARARVLEKFDAFKQAKQLSSWIQQA</sequence>
<dbReference type="InterPro" id="IPR001296">
    <property type="entry name" value="Glyco_trans_1"/>
</dbReference>
<proteinExistence type="predicted"/>